<sequence>MSERGADVIGLTLDKVDVDIPDQPTAEKDIELAVVLTSRSGMEFVGRQSNAVDN</sequence>
<accession>B0C4X9</accession>
<protein>
    <submittedName>
        <fullName evidence="1">Uncharacterized protein</fullName>
    </submittedName>
</protein>
<evidence type="ECO:0000313" key="2">
    <source>
        <dbReference type="Proteomes" id="UP000000268"/>
    </source>
</evidence>
<dbReference type="EMBL" id="CP000828">
    <property type="protein sequence ID" value="ABW31117.1"/>
    <property type="molecule type" value="Genomic_DNA"/>
</dbReference>
<dbReference type="HOGENOM" id="CLU_3039300_0_0_3"/>
<dbReference type="KEGG" id="amr:AM1_6185"/>
<organism evidence="1 2">
    <name type="scientific">Acaryochloris marina (strain MBIC 11017)</name>
    <dbReference type="NCBI Taxonomy" id="329726"/>
    <lineage>
        <taxon>Bacteria</taxon>
        <taxon>Bacillati</taxon>
        <taxon>Cyanobacteriota</taxon>
        <taxon>Cyanophyceae</taxon>
        <taxon>Acaryochloridales</taxon>
        <taxon>Acaryochloridaceae</taxon>
        <taxon>Acaryochloris</taxon>
    </lineage>
</organism>
<evidence type="ECO:0000313" key="1">
    <source>
        <dbReference type="EMBL" id="ABW31117.1"/>
    </source>
</evidence>
<dbReference type="AlphaFoldDB" id="B0C4X9"/>
<reference evidence="1 2" key="1">
    <citation type="journal article" date="2008" name="Proc. Natl. Acad. Sci. U.S.A.">
        <title>Niche adaptation and genome expansion in the chlorophyll d-producing cyanobacterium Acaryochloris marina.</title>
        <authorList>
            <person name="Swingley W.D."/>
            <person name="Chen M."/>
            <person name="Cheung P.C."/>
            <person name="Conrad A.L."/>
            <person name="Dejesa L.C."/>
            <person name="Hao J."/>
            <person name="Honchak B.M."/>
            <person name="Karbach L.E."/>
            <person name="Kurdoglu A."/>
            <person name="Lahiri S."/>
            <person name="Mastrian S.D."/>
            <person name="Miyashita H."/>
            <person name="Page L."/>
            <person name="Ramakrishna P."/>
            <person name="Satoh S."/>
            <person name="Sattley W.M."/>
            <person name="Shimada Y."/>
            <person name="Taylor H.L."/>
            <person name="Tomo T."/>
            <person name="Tsuchiya T."/>
            <person name="Wang Z.T."/>
            <person name="Raymond J."/>
            <person name="Mimuro M."/>
            <person name="Blankenship R.E."/>
            <person name="Touchman J.W."/>
        </authorList>
    </citation>
    <scope>NUCLEOTIDE SEQUENCE [LARGE SCALE GENOMIC DNA]</scope>
    <source>
        <strain evidence="2">MBIC 11017</strain>
    </source>
</reference>
<proteinExistence type="predicted"/>
<keyword evidence="2" id="KW-1185">Reference proteome</keyword>
<dbReference type="STRING" id="329726.AM1_6185"/>
<name>B0C4X9_ACAM1</name>
<gene>
    <name evidence="1" type="ordered locus">AM1_6185</name>
</gene>
<dbReference type="Proteomes" id="UP000000268">
    <property type="component" value="Chromosome"/>
</dbReference>